<organism evidence="1">
    <name type="scientific">Brugia timori</name>
    <dbReference type="NCBI Taxonomy" id="42155"/>
    <lineage>
        <taxon>Eukaryota</taxon>
        <taxon>Metazoa</taxon>
        <taxon>Ecdysozoa</taxon>
        <taxon>Nematoda</taxon>
        <taxon>Chromadorea</taxon>
        <taxon>Rhabditida</taxon>
        <taxon>Spirurina</taxon>
        <taxon>Spiruromorpha</taxon>
        <taxon>Filarioidea</taxon>
        <taxon>Onchocercidae</taxon>
        <taxon>Brugia</taxon>
    </lineage>
</organism>
<dbReference type="WBParaSite" id="BTMF_0000186201-mRNA-1">
    <property type="protein sequence ID" value="BTMF_0000186201-mRNA-1"/>
    <property type="gene ID" value="BTMF_0000186201"/>
</dbReference>
<protein>
    <submittedName>
        <fullName evidence="1">Uncharacterized protein</fullName>
    </submittedName>
</protein>
<evidence type="ECO:0000313" key="1">
    <source>
        <dbReference type="WBParaSite" id="BTMF_0000186201-mRNA-1"/>
    </source>
</evidence>
<accession>A0A0R3Q6B1</accession>
<proteinExistence type="predicted"/>
<dbReference type="AlphaFoldDB" id="A0A0R3Q6B1"/>
<name>A0A0R3Q6B1_9BILA</name>
<sequence>LFSSSSSKCPASGFCIAQFQNLSTATTTLPSAQRKFGGNEKFTKLRRNLIDV</sequence>
<reference evidence="1" key="1">
    <citation type="submission" date="2017-02" db="UniProtKB">
        <authorList>
            <consortium name="WormBaseParasite"/>
        </authorList>
    </citation>
    <scope>IDENTIFICATION</scope>
</reference>